<dbReference type="Pfam" id="PF00756">
    <property type="entry name" value="Esterase"/>
    <property type="match status" value="1"/>
</dbReference>
<proteinExistence type="predicted"/>
<dbReference type="SUPFAM" id="SSF53474">
    <property type="entry name" value="alpha/beta-Hydrolases"/>
    <property type="match status" value="1"/>
</dbReference>
<dbReference type="InterPro" id="IPR029058">
    <property type="entry name" value="AB_hydrolase_fold"/>
</dbReference>
<dbReference type="InterPro" id="IPR050583">
    <property type="entry name" value="Mycobacterial_A85_antigen"/>
</dbReference>
<dbReference type="OrthoDB" id="9803578at2"/>
<dbReference type="InterPro" id="IPR000801">
    <property type="entry name" value="Esterase-like"/>
</dbReference>
<dbReference type="PANTHER" id="PTHR48098:SF1">
    <property type="entry name" value="DIACYLGLYCEROL ACYLTRANSFERASE_MYCOLYLTRANSFERASE AG85A"/>
    <property type="match status" value="1"/>
</dbReference>
<sequence length="266" mass="29932">MTVTRIEKSNPLYARHNTLTLTLHSDNLQRRQDVTVYNAYSSAKNLPIVVLLHGVYGNNWVWMDLGGAHVVYEQLRQQGLSEFILVMPSDGGLWEGSAYLPLQQGNFEQWIVDDVLSAVIQTVDAASGSSRLYISGLSMGGYGALRLGAKYAQKFSGISAHSAITQLTDMSLFTDKAISEYHTLDAHEADIMYWCQKHSNKLPPLRLDCGKQDSLLSSNQTLVKALLAANIPHHYEELEGGHEWPYWHRNLSKTLVFFNELEQNHQ</sequence>
<dbReference type="GO" id="GO:0016747">
    <property type="term" value="F:acyltransferase activity, transferring groups other than amino-acyl groups"/>
    <property type="evidence" value="ECO:0007669"/>
    <property type="project" value="TreeGrafter"/>
</dbReference>
<dbReference type="EMBL" id="LSNE01000005">
    <property type="protein sequence ID" value="KXI28854.1"/>
    <property type="molecule type" value="Genomic_DNA"/>
</dbReference>
<gene>
    <name evidence="1" type="ORF">AX660_11700</name>
</gene>
<name>A0A136A0V9_9ALTE</name>
<dbReference type="Proteomes" id="UP000070299">
    <property type="component" value="Unassembled WGS sequence"/>
</dbReference>
<evidence type="ECO:0000313" key="2">
    <source>
        <dbReference type="Proteomes" id="UP000070299"/>
    </source>
</evidence>
<organism evidence="1 2">
    <name type="scientific">Paraglaciecola hydrolytica</name>
    <dbReference type="NCBI Taxonomy" id="1799789"/>
    <lineage>
        <taxon>Bacteria</taxon>
        <taxon>Pseudomonadati</taxon>
        <taxon>Pseudomonadota</taxon>
        <taxon>Gammaproteobacteria</taxon>
        <taxon>Alteromonadales</taxon>
        <taxon>Alteromonadaceae</taxon>
        <taxon>Paraglaciecola</taxon>
    </lineage>
</organism>
<dbReference type="Gene3D" id="3.40.50.1820">
    <property type="entry name" value="alpha/beta hydrolase"/>
    <property type="match status" value="1"/>
</dbReference>
<accession>A0A136A0V9</accession>
<comment type="caution">
    <text evidence="1">The sequence shown here is derived from an EMBL/GenBank/DDBJ whole genome shotgun (WGS) entry which is preliminary data.</text>
</comment>
<evidence type="ECO:0000313" key="1">
    <source>
        <dbReference type="EMBL" id="KXI28854.1"/>
    </source>
</evidence>
<dbReference type="AlphaFoldDB" id="A0A136A0V9"/>
<dbReference type="RefSeq" id="WP_068375668.1">
    <property type="nucleotide sequence ID" value="NZ_LSNE01000005.1"/>
</dbReference>
<dbReference type="PANTHER" id="PTHR48098">
    <property type="entry name" value="ENTEROCHELIN ESTERASE-RELATED"/>
    <property type="match status" value="1"/>
</dbReference>
<protein>
    <submittedName>
        <fullName evidence="1">ATPase</fullName>
    </submittedName>
</protein>
<dbReference type="STRING" id="1799789.AX660_11700"/>
<keyword evidence="2" id="KW-1185">Reference proteome</keyword>
<reference evidence="2" key="1">
    <citation type="submission" date="2016-02" db="EMBL/GenBank/DDBJ databases">
        <authorList>
            <person name="Schultz-Johansen M."/>
            <person name="Glaring M.A."/>
            <person name="Bech P.K."/>
            <person name="Stougaard P."/>
        </authorList>
    </citation>
    <scope>NUCLEOTIDE SEQUENCE [LARGE SCALE GENOMIC DNA]</scope>
    <source>
        <strain evidence="2">S66</strain>
    </source>
</reference>